<feature type="DNA-binding region" description="H-T-H motif" evidence="4">
    <location>
        <begin position="29"/>
        <end position="48"/>
    </location>
</feature>
<keyword evidence="7" id="KW-1185">Reference proteome</keyword>
<dbReference type="Gene3D" id="1.10.357.10">
    <property type="entry name" value="Tetracycline Repressor, domain 2"/>
    <property type="match status" value="1"/>
</dbReference>
<reference evidence="6 7" key="1">
    <citation type="submission" date="2019-01" db="EMBL/GenBank/DDBJ databases">
        <title>Complete genome sequence of Cohnella hallensis HS21 isolated from Korean fir (Abies koreana) rhizospheric soil.</title>
        <authorList>
            <person name="Jiang L."/>
            <person name="Kang S.W."/>
            <person name="Kim S."/>
            <person name="Jung J."/>
            <person name="Kim C.Y."/>
            <person name="Kim D.H."/>
            <person name="Kim S.W."/>
            <person name="Lee J."/>
        </authorList>
    </citation>
    <scope>NUCLEOTIDE SEQUENCE [LARGE SCALE GENOMIC DNA]</scope>
    <source>
        <strain evidence="6 7">HS21</strain>
    </source>
</reference>
<protein>
    <submittedName>
        <fullName evidence="6">TetR family transcriptional regulator</fullName>
    </submittedName>
</protein>
<dbReference type="RefSeq" id="WP_130610655.1">
    <property type="nucleotide sequence ID" value="NZ_AP019400.1"/>
</dbReference>
<dbReference type="Pfam" id="PF00440">
    <property type="entry name" value="TetR_N"/>
    <property type="match status" value="1"/>
</dbReference>
<evidence type="ECO:0000313" key="7">
    <source>
        <dbReference type="Proteomes" id="UP000289856"/>
    </source>
</evidence>
<dbReference type="AlphaFoldDB" id="A0A3T1D7F0"/>
<dbReference type="InterPro" id="IPR011075">
    <property type="entry name" value="TetR_C"/>
</dbReference>
<evidence type="ECO:0000256" key="4">
    <source>
        <dbReference type="PROSITE-ProRule" id="PRU00335"/>
    </source>
</evidence>
<gene>
    <name evidence="6" type="ORF">KCTCHS21_34110</name>
</gene>
<dbReference type="InterPro" id="IPR001647">
    <property type="entry name" value="HTH_TetR"/>
</dbReference>
<dbReference type="KEGG" id="cohn:KCTCHS21_34110"/>
<name>A0A3T1D7F0_9BACL</name>
<dbReference type="Proteomes" id="UP000289856">
    <property type="component" value="Chromosome"/>
</dbReference>
<dbReference type="Pfam" id="PF16925">
    <property type="entry name" value="TetR_C_13"/>
    <property type="match status" value="1"/>
</dbReference>
<proteinExistence type="predicted"/>
<evidence type="ECO:0000256" key="3">
    <source>
        <dbReference type="ARBA" id="ARBA00023163"/>
    </source>
</evidence>
<dbReference type="SUPFAM" id="SSF46689">
    <property type="entry name" value="Homeodomain-like"/>
    <property type="match status" value="1"/>
</dbReference>
<evidence type="ECO:0000256" key="2">
    <source>
        <dbReference type="ARBA" id="ARBA00023125"/>
    </source>
</evidence>
<dbReference type="InterPro" id="IPR009057">
    <property type="entry name" value="Homeodomain-like_sf"/>
</dbReference>
<dbReference type="InterPro" id="IPR036271">
    <property type="entry name" value="Tet_transcr_reg_TetR-rel_C_sf"/>
</dbReference>
<sequence>MARSKEYDEDAVLHKAMQLFWEQGYEKTSVSDLVECMGIHRRSLYDTFSDKHTLFLKAMDRYADIMNTRLQRGIKQAETASQAIHFIFKYTIEDREGSSPMGCLFVNAAIELAGRDADIDSKATKGFATEEQLLSDIIQWGQQDGEFVSDLDAKDLAEPLLNTLLGLRVMARTSISKEKLYRIAEISIKALHK</sequence>
<dbReference type="GO" id="GO:0003677">
    <property type="term" value="F:DNA binding"/>
    <property type="evidence" value="ECO:0007669"/>
    <property type="project" value="UniProtKB-UniRule"/>
</dbReference>
<keyword evidence="1" id="KW-0805">Transcription regulation</keyword>
<feature type="domain" description="HTH tetR-type" evidence="5">
    <location>
        <begin position="6"/>
        <end position="66"/>
    </location>
</feature>
<accession>A0A3T1D7F0</accession>
<dbReference type="PROSITE" id="PS50977">
    <property type="entry name" value="HTH_TETR_2"/>
    <property type="match status" value="1"/>
</dbReference>
<dbReference type="PRINTS" id="PR00455">
    <property type="entry name" value="HTHTETR"/>
</dbReference>
<organism evidence="6 7">
    <name type="scientific">Cohnella abietis</name>
    <dbReference type="NCBI Taxonomy" id="2507935"/>
    <lineage>
        <taxon>Bacteria</taxon>
        <taxon>Bacillati</taxon>
        <taxon>Bacillota</taxon>
        <taxon>Bacilli</taxon>
        <taxon>Bacillales</taxon>
        <taxon>Paenibacillaceae</taxon>
        <taxon>Cohnella</taxon>
    </lineage>
</organism>
<dbReference type="OrthoDB" id="9795242at2"/>
<dbReference type="PANTHER" id="PTHR47506:SF10">
    <property type="entry name" value="TRANSCRIPTIONAL REGULATORY PROTEIN"/>
    <property type="match status" value="1"/>
</dbReference>
<evidence type="ECO:0000313" key="6">
    <source>
        <dbReference type="EMBL" id="BBI34012.1"/>
    </source>
</evidence>
<dbReference type="EMBL" id="AP019400">
    <property type="protein sequence ID" value="BBI34012.1"/>
    <property type="molecule type" value="Genomic_DNA"/>
</dbReference>
<dbReference type="SUPFAM" id="SSF48498">
    <property type="entry name" value="Tetracyclin repressor-like, C-terminal domain"/>
    <property type="match status" value="1"/>
</dbReference>
<evidence type="ECO:0000259" key="5">
    <source>
        <dbReference type="PROSITE" id="PS50977"/>
    </source>
</evidence>
<dbReference type="PANTHER" id="PTHR47506">
    <property type="entry name" value="TRANSCRIPTIONAL REGULATORY PROTEIN"/>
    <property type="match status" value="1"/>
</dbReference>
<evidence type="ECO:0000256" key="1">
    <source>
        <dbReference type="ARBA" id="ARBA00023015"/>
    </source>
</evidence>
<dbReference type="Gene3D" id="1.10.10.60">
    <property type="entry name" value="Homeodomain-like"/>
    <property type="match status" value="1"/>
</dbReference>
<keyword evidence="3" id="KW-0804">Transcription</keyword>
<keyword evidence="2 4" id="KW-0238">DNA-binding</keyword>